<comment type="caution">
    <text evidence="1">The sequence shown here is derived from an EMBL/GenBank/DDBJ whole genome shotgun (WGS) entry which is preliminary data.</text>
</comment>
<gene>
    <name evidence="1" type="ORF">PENNAL_c0017G07997</name>
</gene>
<name>A0A1V6YLJ4_PENNA</name>
<sequence length="124" mass="14292">MLQQAFELHKNAFSSHHEDTLCSLEALGDALCGQEMYAEAEGVYRDVWEARKRAFGTHHKDTLASLSALVCFKHLLVLEFVKAFALLQGRWTDESWMAQLKHECYKQAEKLREAEVNKDGNHKR</sequence>
<organism evidence="1 2">
    <name type="scientific">Penicillium nalgiovense</name>
    <dbReference type="NCBI Taxonomy" id="60175"/>
    <lineage>
        <taxon>Eukaryota</taxon>
        <taxon>Fungi</taxon>
        <taxon>Dikarya</taxon>
        <taxon>Ascomycota</taxon>
        <taxon>Pezizomycotina</taxon>
        <taxon>Eurotiomycetes</taxon>
        <taxon>Eurotiomycetidae</taxon>
        <taxon>Eurotiales</taxon>
        <taxon>Aspergillaceae</taxon>
        <taxon>Penicillium</taxon>
    </lineage>
</organism>
<proteinExistence type="predicted"/>
<accession>A0A1V6YLJ4</accession>
<dbReference type="AlphaFoldDB" id="A0A1V6YLJ4"/>
<dbReference type="Proteomes" id="UP000191691">
    <property type="component" value="Unassembled WGS sequence"/>
</dbReference>
<evidence type="ECO:0000313" key="2">
    <source>
        <dbReference type="Proteomes" id="UP000191691"/>
    </source>
</evidence>
<evidence type="ECO:0008006" key="3">
    <source>
        <dbReference type="Google" id="ProtNLM"/>
    </source>
</evidence>
<protein>
    <recommendedName>
        <fullName evidence="3">Kinesin light chain</fullName>
    </recommendedName>
</protein>
<dbReference type="InterPro" id="IPR011990">
    <property type="entry name" value="TPR-like_helical_dom_sf"/>
</dbReference>
<dbReference type="STRING" id="60175.A0A1V6YLJ4"/>
<dbReference type="EMBL" id="MOOB01000017">
    <property type="protein sequence ID" value="OQE88320.1"/>
    <property type="molecule type" value="Genomic_DNA"/>
</dbReference>
<evidence type="ECO:0000313" key="1">
    <source>
        <dbReference type="EMBL" id="OQE88320.1"/>
    </source>
</evidence>
<dbReference type="Gene3D" id="1.25.40.10">
    <property type="entry name" value="Tetratricopeptide repeat domain"/>
    <property type="match status" value="1"/>
</dbReference>
<keyword evidence="2" id="KW-1185">Reference proteome</keyword>
<reference evidence="2" key="1">
    <citation type="journal article" date="2017" name="Nat. Microbiol.">
        <title>Global analysis of biosynthetic gene clusters reveals vast potential of secondary metabolite production in Penicillium species.</title>
        <authorList>
            <person name="Nielsen J.C."/>
            <person name="Grijseels S."/>
            <person name="Prigent S."/>
            <person name="Ji B."/>
            <person name="Dainat J."/>
            <person name="Nielsen K.F."/>
            <person name="Frisvad J.C."/>
            <person name="Workman M."/>
            <person name="Nielsen J."/>
        </authorList>
    </citation>
    <scope>NUCLEOTIDE SEQUENCE [LARGE SCALE GENOMIC DNA]</scope>
    <source>
        <strain evidence="2">IBT 13039</strain>
    </source>
</reference>